<protein>
    <submittedName>
        <fullName evidence="2">Uncharacterized protein</fullName>
    </submittedName>
</protein>
<feature type="region of interest" description="Disordered" evidence="1">
    <location>
        <begin position="44"/>
        <end position="66"/>
    </location>
</feature>
<gene>
    <name evidence="2" type="ORF">GCM10010345_59750</name>
</gene>
<proteinExistence type="predicted"/>
<feature type="region of interest" description="Disordered" evidence="1">
    <location>
        <begin position="1"/>
        <end position="31"/>
    </location>
</feature>
<name>A0ABQ3CYV8_9ACTN</name>
<sequence length="66" mass="6469">MGARPAAGVRRAAAGADAAEAADTGQPSFRNGGIRIRVAHGRAAVGGDLPAGARPLPFPAPGVRRG</sequence>
<evidence type="ECO:0000313" key="2">
    <source>
        <dbReference type="EMBL" id="GHA47279.1"/>
    </source>
</evidence>
<dbReference type="EMBL" id="BMVN01000025">
    <property type="protein sequence ID" value="GHA47279.1"/>
    <property type="molecule type" value="Genomic_DNA"/>
</dbReference>
<evidence type="ECO:0000256" key="1">
    <source>
        <dbReference type="SAM" id="MobiDB-lite"/>
    </source>
</evidence>
<organism evidence="2 3">
    <name type="scientific">Streptomyces canarius</name>
    <dbReference type="NCBI Taxonomy" id="285453"/>
    <lineage>
        <taxon>Bacteria</taxon>
        <taxon>Bacillati</taxon>
        <taxon>Actinomycetota</taxon>
        <taxon>Actinomycetes</taxon>
        <taxon>Kitasatosporales</taxon>
        <taxon>Streptomycetaceae</taxon>
        <taxon>Streptomyces</taxon>
    </lineage>
</organism>
<evidence type="ECO:0000313" key="3">
    <source>
        <dbReference type="Proteomes" id="UP000653644"/>
    </source>
</evidence>
<accession>A0ABQ3CYV8</accession>
<comment type="caution">
    <text evidence="2">The sequence shown here is derived from an EMBL/GenBank/DDBJ whole genome shotgun (WGS) entry which is preliminary data.</text>
</comment>
<dbReference type="Proteomes" id="UP000653644">
    <property type="component" value="Unassembled WGS sequence"/>
</dbReference>
<feature type="compositionally biased region" description="Low complexity" evidence="1">
    <location>
        <begin position="1"/>
        <end position="22"/>
    </location>
</feature>
<reference evidence="3" key="1">
    <citation type="journal article" date="2019" name="Int. J. Syst. Evol. Microbiol.">
        <title>The Global Catalogue of Microorganisms (GCM) 10K type strain sequencing project: providing services to taxonomists for standard genome sequencing and annotation.</title>
        <authorList>
            <consortium name="The Broad Institute Genomics Platform"/>
            <consortium name="The Broad Institute Genome Sequencing Center for Infectious Disease"/>
            <person name="Wu L."/>
            <person name="Ma J."/>
        </authorList>
    </citation>
    <scope>NUCLEOTIDE SEQUENCE [LARGE SCALE GENOMIC DNA]</scope>
    <source>
        <strain evidence="3">JCM 4733</strain>
    </source>
</reference>
<keyword evidence="3" id="KW-1185">Reference proteome</keyword>